<keyword evidence="7" id="KW-0449">Lipoprotein</keyword>
<keyword evidence="8" id="KW-0966">Cell projection</keyword>
<evidence type="ECO:0000256" key="1">
    <source>
        <dbReference type="ARBA" id="ARBA00002591"/>
    </source>
</evidence>
<keyword evidence="5 7" id="KW-0975">Bacterial flagellum</keyword>
<comment type="similarity">
    <text evidence="2 7">Belongs to the FlgH family.</text>
</comment>
<evidence type="ECO:0000256" key="7">
    <source>
        <dbReference type="HAMAP-Rule" id="MF_00415"/>
    </source>
</evidence>
<dbReference type="RefSeq" id="WP_073126949.1">
    <property type="nucleotide sequence ID" value="NZ_FQZA01000002.1"/>
</dbReference>
<dbReference type="HAMAP" id="MF_00415">
    <property type="entry name" value="FlgH"/>
    <property type="match status" value="1"/>
</dbReference>
<accession>A0A1M6D0D8</accession>
<protein>
    <recommendedName>
        <fullName evidence="7">Flagellar L-ring protein</fullName>
    </recommendedName>
    <alternativeName>
        <fullName evidence="7">Basal body L-ring protein</fullName>
    </alternativeName>
</protein>
<keyword evidence="6 7" id="KW-0998">Cell outer membrane</keyword>
<evidence type="ECO:0000313" key="8">
    <source>
        <dbReference type="EMBL" id="SHI66581.1"/>
    </source>
</evidence>
<dbReference type="InterPro" id="IPR000527">
    <property type="entry name" value="Flag_Lring"/>
</dbReference>
<comment type="subunit">
    <text evidence="7">The basal body constitutes a major portion of the flagellar organelle and consists of four rings (L,P,S, and M) mounted on a central rod.</text>
</comment>
<dbReference type="GO" id="GO:0009279">
    <property type="term" value="C:cell outer membrane"/>
    <property type="evidence" value="ECO:0007669"/>
    <property type="project" value="UniProtKB-SubCell"/>
</dbReference>
<gene>
    <name evidence="7" type="primary">flgH</name>
    <name evidence="8" type="ORF">SAMN04488012_102216</name>
</gene>
<evidence type="ECO:0000256" key="4">
    <source>
        <dbReference type="ARBA" id="ARBA00023136"/>
    </source>
</evidence>
<dbReference type="EMBL" id="FQZA01000002">
    <property type="protein sequence ID" value="SHI66581.1"/>
    <property type="molecule type" value="Genomic_DNA"/>
</dbReference>
<evidence type="ECO:0000256" key="5">
    <source>
        <dbReference type="ARBA" id="ARBA00023143"/>
    </source>
</evidence>
<keyword evidence="3 7" id="KW-0732">Signal</keyword>
<comment type="subcellular location">
    <subcellularLocation>
        <location evidence="7">Cell outer membrane</location>
        <topology evidence="7">Lipid-anchor</topology>
    </subcellularLocation>
    <subcellularLocation>
        <location evidence="7">Bacterial flagellum basal body</location>
    </subcellularLocation>
</comment>
<evidence type="ECO:0000256" key="3">
    <source>
        <dbReference type="ARBA" id="ARBA00022729"/>
    </source>
</evidence>
<evidence type="ECO:0000256" key="6">
    <source>
        <dbReference type="ARBA" id="ARBA00023237"/>
    </source>
</evidence>
<dbReference type="Pfam" id="PF02107">
    <property type="entry name" value="FlgH"/>
    <property type="match status" value="1"/>
</dbReference>
<dbReference type="PANTHER" id="PTHR34933:SF1">
    <property type="entry name" value="FLAGELLAR L-RING PROTEIN"/>
    <property type="match status" value="1"/>
</dbReference>
<comment type="function">
    <text evidence="1 7">Assembles around the rod to form the L-ring and probably protects the motor/basal body from shearing forces during rotation.</text>
</comment>
<evidence type="ECO:0000256" key="2">
    <source>
        <dbReference type="ARBA" id="ARBA00006929"/>
    </source>
</evidence>
<organism evidence="8 9">
    <name type="scientific">Palleronia salina</name>
    <dbReference type="NCBI Taxonomy" id="313368"/>
    <lineage>
        <taxon>Bacteria</taxon>
        <taxon>Pseudomonadati</taxon>
        <taxon>Pseudomonadota</taxon>
        <taxon>Alphaproteobacteria</taxon>
        <taxon>Rhodobacterales</taxon>
        <taxon>Roseobacteraceae</taxon>
        <taxon>Palleronia</taxon>
    </lineage>
</organism>
<dbReference type="PANTHER" id="PTHR34933">
    <property type="entry name" value="FLAGELLAR L-RING PROTEIN"/>
    <property type="match status" value="1"/>
</dbReference>
<dbReference type="GO" id="GO:0003774">
    <property type="term" value="F:cytoskeletal motor activity"/>
    <property type="evidence" value="ECO:0007669"/>
    <property type="project" value="InterPro"/>
</dbReference>
<dbReference type="AlphaFoldDB" id="A0A1M6D0D8"/>
<dbReference type="PROSITE" id="PS51257">
    <property type="entry name" value="PROKAR_LIPOPROTEIN"/>
    <property type="match status" value="1"/>
</dbReference>
<proteinExistence type="inferred from homology"/>
<dbReference type="GO" id="GO:0071973">
    <property type="term" value="P:bacterial-type flagellum-dependent cell motility"/>
    <property type="evidence" value="ECO:0007669"/>
    <property type="project" value="InterPro"/>
</dbReference>
<dbReference type="Proteomes" id="UP000184040">
    <property type="component" value="Unassembled WGS sequence"/>
</dbReference>
<reference evidence="8 9" key="1">
    <citation type="submission" date="2016-11" db="EMBL/GenBank/DDBJ databases">
        <authorList>
            <person name="Jaros S."/>
            <person name="Januszkiewicz K."/>
            <person name="Wedrychowicz H."/>
        </authorList>
    </citation>
    <scope>NUCLEOTIDE SEQUENCE [LARGE SCALE GENOMIC DNA]</scope>
    <source>
        <strain evidence="8 9">DSM 26892</strain>
    </source>
</reference>
<name>A0A1M6D0D8_9RHOB</name>
<dbReference type="GO" id="GO:0009427">
    <property type="term" value="C:bacterial-type flagellum basal body, distal rod, L ring"/>
    <property type="evidence" value="ECO:0007669"/>
    <property type="project" value="InterPro"/>
</dbReference>
<evidence type="ECO:0000313" key="9">
    <source>
        <dbReference type="Proteomes" id="UP000184040"/>
    </source>
</evidence>
<keyword evidence="8" id="KW-0282">Flagellum</keyword>
<keyword evidence="8" id="KW-0969">Cilium</keyword>
<keyword evidence="4 7" id="KW-0472">Membrane</keyword>
<keyword evidence="9" id="KW-1185">Reference proteome</keyword>
<dbReference type="PRINTS" id="PR01008">
    <property type="entry name" value="FLGLRINGFLGH"/>
</dbReference>
<sequence length="249" mass="26429">MSPKTPLFLVCLLAGCSAGQHFGRDPHTSDLVLSPQTMPEVARVSVPMPEAVQAPTPVGAARASLFARSTDSLFSDQRADDVGDILTVIISIDDEARLRTASDRERGGSASAGFPTFFGLAGRIAELVPGFDDLPAGEDVIEVGARSSASGEGSIARNEEINLKVAALVVQKLPNGALVVAGRQEVKVNNELRELRMAGIVRPADIRNDNTIPYERIAEARIAYGGRGALSRTQSRGYGEDAMDIVLPY</sequence>
<dbReference type="STRING" id="313368.SAMN04488012_102216"/>